<dbReference type="Pfam" id="PF03221">
    <property type="entry name" value="HTH_Tnp_Tc5"/>
    <property type="match status" value="1"/>
</dbReference>
<dbReference type="Gene3D" id="1.10.10.60">
    <property type="entry name" value="Homeodomain-like"/>
    <property type="match status" value="1"/>
</dbReference>
<dbReference type="GO" id="GO:0005634">
    <property type="term" value="C:nucleus"/>
    <property type="evidence" value="ECO:0007669"/>
    <property type="project" value="UniProtKB-SubCell"/>
</dbReference>
<dbReference type="SMART" id="SM00674">
    <property type="entry name" value="CENPB"/>
    <property type="match status" value="1"/>
</dbReference>
<evidence type="ECO:0000313" key="4">
    <source>
        <dbReference type="EMBL" id="CAD2183438.1"/>
    </source>
</evidence>
<feature type="domain" description="HTH CENPB-type" evidence="3">
    <location>
        <begin position="18"/>
        <end position="90"/>
    </location>
</feature>
<dbReference type="AlphaFoldDB" id="A0A6V7W9L6"/>
<evidence type="ECO:0000313" key="5">
    <source>
        <dbReference type="Proteomes" id="UP000580250"/>
    </source>
</evidence>
<protein>
    <recommendedName>
        <fullName evidence="3">HTH CENPB-type domain-containing protein</fullName>
    </recommendedName>
</protein>
<dbReference type="InterPro" id="IPR006600">
    <property type="entry name" value="HTH_CenpB_DNA-bd_dom"/>
</dbReference>
<evidence type="ECO:0000256" key="1">
    <source>
        <dbReference type="ARBA" id="ARBA00004123"/>
    </source>
</evidence>
<dbReference type="PROSITE" id="PS51253">
    <property type="entry name" value="HTH_CENPB"/>
    <property type="match status" value="1"/>
</dbReference>
<reference evidence="4 5" key="1">
    <citation type="submission" date="2020-08" db="EMBL/GenBank/DDBJ databases">
        <authorList>
            <person name="Koutsovoulos G."/>
            <person name="Danchin GJ E."/>
        </authorList>
    </citation>
    <scope>NUCLEOTIDE SEQUENCE [LARGE SCALE GENOMIC DNA]</scope>
</reference>
<dbReference type="OrthoDB" id="5874990at2759"/>
<dbReference type="GO" id="GO:0003677">
    <property type="term" value="F:DNA binding"/>
    <property type="evidence" value="ECO:0007669"/>
    <property type="project" value="UniProtKB-KW"/>
</dbReference>
<dbReference type="Proteomes" id="UP000580250">
    <property type="component" value="Unassembled WGS sequence"/>
</dbReference>
<evidence type="ECO:0000256" key="2">
    <source>
        <dbReference type="ARBA" id="ARBA00023125"/>
    </source>
</evidence>
<dbReference type="SUPFAM" id="SSF46689">
    <property type="entry name" value="Homeodomain-like"/>
    <property type="match status" value="1"/>
</dbReference>
<gene>
    <name evidence="4" type="ORF">MENT_LOCUS35732</name>
</gene>
<sequence length="150" mass="17753">MKFRLKICKKESSSRKRAIGGGRKLTDADFDSALKSWITNLRSKKLRVTRNMILFEAQRISLNYQSLEKFKASNGWLERFLKRHDFSIRRPTTVTQKAPEEFTEIIVNFILYVQRLWKKNNFTHVYASDETSISMDPEVDYASLRRAQRL</sequence>
<dbReference type="InterPro" id="IPR009057">
    <property type="entry name" value="Homeodomain-like_sf"/>
</dbReference>
<accession>A0A6V7W9L6</accession>
<evidence type="ECO:0000259" key="3">
    <source>
        <dbReference type="PROSITE" id="PS51253"/>
    </source>
</evidence>
<name>A0A6V7W9L6_MELEN</name>
<proteinExistence type="predicted"/>
<organism evidence="4 5">
    <name type="scientific">Meloidogyne enterolobii</name>
    <name type="common">Root-knot nematode worm</name>
    <name type="synonym">Meloidogyne mayaguensis</name>
    <dbReference type="NCBI Taxonomy" id="390850"/>
    <lineage>
        <taxon>Eukaryota</taxon>
        <taxon>Metazoa</taxon>
        <taxon>Ecdysozoa</taxon>
        <taxon>Nematoda</taxon>
        <taxon>Chromadorea</taxon>
        <taxon>Rhabditida</taxon>
        <taxon>Tylenchina</taxon>
        <taxon>Tylenchomorpha</taxon>
        <taxon>Tylenchoidea</taxon>
        <taxon>Meloidogynidae</taxon>
        <taxon>Meloidogyninae</taxon>
        <taxon>Meloidogyne</taxon>
    </lineage>
</organism>
<comment type="caution">
    <text evidence="4">The sequence shown here is derived from an EMBL/GenBank/DDBJ whole genome shotgun (WGS) entry which is preliminary data.</text>
</comment>
<dbReference type="EMBL" id="CAJEWN010000468">
    <property type="protein sequence ID" value="CAD2183438.1"/>
    <property type="molecule type" value="Genomic_DNA"/>
</dbReference>
<keyword evidence="2" id="KW-0238">DNA-binding</keyword>
<comment type="subcellular location">
    <subcellularLocation>
        <location evidence="1">Nucleus</location>
    </subcellularLocation>
</comment>